<evidence type="ECO:0000256" key="1">
    <source>
        <dbReference type="ARBA" id="ARBA00004883"/>
    </source>
</evidence>
<gene>
    <name evidence="9" type="primary">fcl</name>
    <name evidence="11" type="ORF">RR42_s2605</name>
</gene>
<evidence type="ECO:0000313" key="12">
    <source>
        <dbReference type="Proteomes" id="UP000031843"/>
    </source>
</evidence>
<proteinExistence type="inferred from homology"/>
<dbReference type="STRING" id="68895.RR42_s2605"/>
<name>A0A0C4YEP6_9BURK</name>
<dbReference type="AlphaFoldDB" id="A0A0C4YEP6"/>
<dbReference type="EC" id="1.1.1.271" evidence="3 9"/>
<feature type="binding site" evidence="9">
    <location>
        <position position="188"/>
    </location>
    <ligand>
        <name>substrate</name>
    </ligand>
</feature>
<dbReference type="CDD" id="cd05239">
    <property type="entry name" value="GDP_FS_SDR_e"/>
    <property type="match status" value="1"/>
</dbReference>
<feature type="binding site" evidence="9">
    <location>
        <begin position="11"/>
        <end position="17"/>
    </location>
    <ligand>
        <name>NADP(+)</name>
        <dbReference type="ChEBI" id="CHEBI:58349"/>
    </ligand>
</feature>
<evidence type="ECO:0000256" key="2">
    <source>
        <dbReference type="ARBA" id="ARBA00005959"/>
    </source>
</evidence>
<accession>A0A0C4YEP6</accession>
<feature type="binding site" evidence="9">
    <location>
        <position position="203"/>
    </location>
    <ligand>
        <name>substrate</name>
    </ligand>
</feature>
<organism evidence="11 12">
    <name type="scientific">Cupriavidus basilensis</name>
    <dbReference type="NCBI Taxonomy" id="68895"/>
    <lineage>
        <taxon>Bacteria</taxon>
        <taxon>Pseudomonadati</taxon>
        <taxon>Pseudomonadota</taxon>
        <taxon>Betaproteobacteria</taxon>
        <taxon>Burkholderiales</taxon>
        <taxon>Burkholderiaceae</taxon>
        <taxon>Cupriavidus</taxon>
    </lineage>
</organism>
<dbReference type="EMBL" id="CP010537">
    <property type="protein sequence ID" value="AJG24187.1"/>
    <property type="molecule type" value="Genomic_DNA"/>
</dbReference>
<dbReference type="InterPro" id="IPR001509">
    <property type="entry name" value="Epimerase_deHydtase"/>
</dbReference>
<dbReference type="Gene3D" id="3.40.50.720">
    <property type="entry name" value="NAD(P)-binding Rossmann-like Domain"/>
    <property type="match status" value="1"/>
</dbReference>
<dbReference type="RefSeq" id="WP_043358359.1">
    <property type="nucleotide sequence ID" value="NZ_CP010537.1"/>
</dbReference>
<keyword evidence="4 9" id="KW-0521">NADP</keyword>
<comment type="similarity">
    <text evidence="2 9">Belongs to the NAD(P)-dependent epimerase/dehydratase family. Fucose synthase subfamily.</text>
</comment>
<dbReference type="KEGG" id="cbw:RR42_s2605"/>
<evidence type="ECO:0000256" key="5">
    <source>
        <dbReference type="ARBA" id="ARBA00023002"/>
    </source>
</evidence>
<evidence type="ECO:0000256" key="7">
    <source>
        <dbReference type="ARBA" id="ARBA00023268"/>
    </source>
</evidence>
<evidence type="ECO:0000256" key="3">
    <source>
        <dbReference type="ARBA" id="ARBA00012371"/>
    </source>
</evidence>
<sequence>MDKTAKIFVTGHRGMVGSAIVRRLREGGYTNVLTRTHAELDLLDQRAVHAFLSSEGPEYIFIAAAKVGGIQANNLYRADFLYQNLLIEANIIHGAHLAGVQRLMFLGSSCIYPRDCPQPIKEEYLLSGPLEPTNEPYAIAKIAGIKLCESYNRQFGRQYVGVMPTNLYGPNDNYDLANSHVLPALIRKAHEAKLRSDDEYVVWGTGTPRREFLYVDDLADACVHLAEQGYDGPLVNIGTGKDLTIRELAETVMDVVGFRGRIVYDATKPDGTPRKLLDVSRLASLGWRARTTLADGVRLAYDVAPFRQWA</sequence>
<comment type="pathway">
    <text evidence="1 9">Nucleotide-sugar biosynthesis; GDP-L-fucose biosynthesis via de novo pathway; GDP-L-fucose from GDP-alpha-D-mannose: step 2/2.</text>
</comment>
<feature type="domain" description="NAD-dependent epimerase/dehydratase" evidence="10">
    <location>
        <begin position="7"/>
        <end position="238"/>
    </location>
</feature>
<keyword evidence="12" id="KW-1185">Reference proteome</keyword>
<dbReference type="UniPathway" id="UPA00128">
    <property type="reaction ID" value="UER00191"/>
</dbReference>
<feature type="site" description="Important for catalytic activity" evidence="9">
    <location>
        <position position="108"/>
    </location>
</feature>
<comment type="function">
    <text evidence="9">Catalyzes the two-step NADP-dependent conversion of GDP-4-dehydro-6-deoxy-D-mannose to GDP-fucose, involving an epimerase and a reductase reaction.</text>
</comment>
<keyword evidence="5 9" id="KW-0560">Oxidoreductase</keyword>
<evidence type="ECO:0000313" key="11">
    <source>
        <dbReference type="EMBL" id="AJG24187.1"/>
    </source>
</evidence>
<dbReference type="PANTHER" id="PTHR43238">
    <property type="entry name" value="GDP-L-FUCOSE SYNTHASE"/>
    <property type="match status" value="1"/>
</dbReference>
<comment type="catalytic activity">
    <reaction evidence="8 9">
        <text>GDP-beta-L-fucose + NADP(+) = GDP-4-dehydro-alpha-D-rhamnose + NADPH + H(+)</text>
        <dbReference type="Rhea" id="RHEA:18885"/>
        <dbReference type="ChEBI" id="CHEBI:15378"/>
        <dbReference type="ChEBI" id="CHEBI:57273"/>
        <dbReference type="ChEBI" id="CHEBI:57783"/>
        <dbReference type="ChEBI" id="CHEBI:57964"/>
        <dbReference type="ChEBI" id="CHEBI:58349"/>
        <dbReference type="EC" id="1.1.1.271"/>
    </reaction>
</comment>
<keyword evidence="6 9" id="KW-0413">Isomerase</keyword>
<dbReference type="SUPFAM" id="SSF51735">
    <property type="entry name" value="NAD(P)-binding Rossmann-fold domains"/>
    <property type="match status" value="1"/>
</dbReference>
<evidence type="ECO:0000259" key="10">
    <source>
        <dbReference type="Pfam" id="PF01370"/>
    </source>
</evidence>
<dbReference type="GO" id="GO:0042351">
    <property type="term" value="P:'de novo' GDP-L-fucose biosynthetic process"/>
    <property type="evidence" value="ECO:0007669"/>
    <property type="project" value="UniProtKB-UniRule"/>
</dbReference>
<dbReference type="FunFam" id="3.40.50.720:FF:000101">
    <property type="entry name" value="GDP-L-fucose synthase"/>
    <property type="match status" value="1"/>
</dbReference>
<dbReference type="GO" id="GO:0016853">
    <property type="term" value="F:isomerase activity"/>
    <property type="evidence" value="ECO:0007669"/>
    <property type="project" value="UniProtKB-KW"/>
</dbReference>
<evidence type="ECO:0000256" key="4">
    <source>
        <dbReference type="ARBA" id="ARBA00022857"/>
    </source>
</evidence>
<dbReference type="Gene3D" id="3.90.25.10">
    <property type="entry name" value="UDP-galactose 4-epimerase, domain 1"/>
    <property type="match status" value="1"/>
</dbReference>
<feature type="binding site" evidence="9">
    <location>
        <position position="180"/>
    </location>
    <ligand>
        <name>NADP(+)</name>
        <dbReference type="ChEBI" id="CHEBI:58349"/>
    </ligand>
</feature>
<dbReference type="Proteomes" id="UP000031843">
    <property type="component" value="Chromosome secondary"/>
</dbReference>
<feature type="binding site" evidence="9">
    <location>
        <position position="210"/>
    </location>
    <ligand>
        <name>substrate</name>
    </ligand>
</feature>
<feature type="binding site" evidence="9">
    <location>
        <position position="270"/>
    </location>
    <ligand>
        <name>substrate</name>
    </ligand>
</feature>
<dbReference type="InterPro" id="IPR036291">
    <property type="entry name" value="NAD(P)-bd_dom_sf"/>
</dbReference>
<dbReference type="GO" id="GO:0070401">
    <property type="term" value="F:NADP+ binding"/>
    <property type="evidence" value="ECO:0007669"/>
    <property type="project" value="UniProtKB-UniRule"/>
</dbReference>
<feature type="binding site" evidence="9">
    <location>
        <position position="141"/>
    </location>
    <ligand>
        <name>NADP(+)</name>
        <dbReference type="ChEBI" id="CHEBI:58349"/>
    </ligand>
</feature>
<feature type="site" description="Important for catalytic activity" evidence="9">
    <location>
        <position position="110"/>
    </location>
</feature>
<dbReference type="Pfam" id="PF01370">
    <property type="entry name" value="Epimerase"/>
    <property type="match status" value="1"/>
</dbReference>
<dbReference type="InterPro" id="IPR028614">
    <property type="entry name" value="GDP_fucose/colitose_synth"/>
</dbReference>
<feature type="binding site" evidence="9">
    <location>
        <begin position="106"/>
        <end position="109"/>
    </location>
    <ligand>
        <name>NADP(+)</name>
        <dbReference type="ChEBI" id="CHEBI:58349"/>
    </ligand>
</feature>
<dbReference type="OrthoDB" id="9811425at2"/>
<dbReference type="PANTHER" id="PTHR43238:SF1">
    <property type="entry name" value="GDP-L-FUCOSE SYNTHASE"/>
    <property type="match status" value="1"/>
</dbReference>
<evidence type="ECO:0000256" key="9">
    <source>
        <dbReference type="HAMAP-Rule" id="MF_00956"/>
    </source>
</evidence>
<dbReference type="GO" id="GO:0050577">
    <property type="term" value="F:GDP-L-fucose synthase activity"/>
    <property type="evidence" value="ECO:0007669"/>
    <property type="project" value="UniProtKB-UniRule"/>
</dbReference>
<keyword evidence="7 9" id="KW-0511">Multifunctional enzyme</keyword>
<reference evidence="11 12" key="1">
    <citation type="journal article" date="2015" name="Genome Announc.">
        <title>Complete Genome Sequence of Cupriavidus basilensis 4G11, Isolated from the Oak Ridge Field Research Center Site.</title>
        <authorList>
            <person name="Ray J."/>
            <person name="Waters R.J."/>
            <person name="Skerker J.M."/>
            <person name="Kuehl J.V."/>
            <person name="Price M.N."/>
            <person name="Huang J."/>
            <person name="Chakraborty R."/>
            <person name="Arkin A.P."/>
            <person name="Deutschbauer A."/>
        </authorList>
    </citation>
    <scope>NUCLEOTIDE SEQUENCE [LARGE SCALE GENOMIC DNA]</scope>
    <source>
        <strain evidence="11">4G11</strain>
    </source>
</reference>
<feature type="binding site" evidence="9">
    <location>
        <begin position="164"/>
        <end position="167"/>
    </location>
    <ligand>
        <name>NADP(+)</name>
        <dbReference type="ChEBI" id="CHEBI:58349"/>
    </ligand>
</feature>
<evidence type="ECO:0000256" key="8">
    <source>
        <dbReference type="ARBA" id="ARBA00051935"/>
    </source>
</evidence>
<feature type="active site" description="Proton donor/acceptor" evidence="9">
    <location>
        <position position="137"/>
    </location>
</feature>
<protein>
    <recommendedName>
        <fullName evidence="3 9">GDP-L-fucose synthase</fullName>
        <ecNumber evidence="3 9">1.1.1.271</ecNumber>
    </recommendedName>
    <alternativeName>
        <fullName evidence="9">GDP-4-keto-6-deoxy-D-mannose-3,5-epimerase-4-reductase</fullName>
    </alternativeName>
</protein>
<dbReference type="HAMAP" id="MF_00956">
    <property type="entry name" value="GDP_fucose_synth"/>
    <property type="match status" value="1"/>
</dbReference>
<evidence type="ECO:0000256" key="6">
    <source>
        <dbReference type="ARBA" id="ARBA00023235"/>
    </source>
</evidence>